<feature type="transmembrane region" description="Helical" evidence="2">
    <location>
        <begin position="110"/>
        <end position="138"/>
    </location>
</feature>
<keyword evidence="2" id="KW-0812">Transmembrane</keyword>
<accession>A0AAU8AA95</accession>
<evidence type="ECO:0000256" key="2">
    <source>
        <dbReference type="SAM" id="Phobius"/>
    </source>
</evidence>
<name>A0AAU8AA95_9FIRM</name>
<evidence type="ECO:0000256" key="1">
    <source>
        <dbReference type="SAM" id="MobiDB-lite"/>
    </source>
</evidence>
<feature type="transmembrane region" description="Helical" evidence="2">
    <location>
        <begin position="20"/>
        <end position="40"/>
    </location>
</feature>
<sequence length="327" mass="35258">MNKSLGEVFRSAWGTTKNNFGPLLVGIVVYLAPTLILSLIETALEPTEAAGAILPLQLCSLLYTLFVSPLYLGYMTSVLRSWHLMGVPAKISAAWAAAKANYGRYLTTVLAAMVLSFAAVLVIVVMISAVTVGTLFSVGFPDTAAMIGIFMPATIVMLALLLLYMLFISFVQFIPGMEFPSAFQAVFKSFRYVARGNFLKTLGHSILIILITVGITVGLYFAMAGGYIAELYSTPSAVEGLEISRRLMAMLPVYTTVIMIVSIFLQTFTVPYMFEVYLNAKHISDGKDSHKLQNTYGVPYANFTQNKNGAGPGGGGNGTPPQIPPQA</sequence>
<dbReference type="RefSeq" id="WP_079547165.1">
    <property type="nucleotide sequence ID" value="NZ_CP117826.1"/>
</dbReference>
<evidence type="ECO:0008006" key="4">
    <source>
        <dbReference type="Google" id="ProtNLM"/>
    </source>
</evidence>
<feature type="transmembrane region" description="Helical" evidence="2">
    <location>
        <begin position="52"/>
        <end position="74"/>
    </location>
</feature>
<evidence type="ECO:0000313" key="3">
    <source>
        <dbReference type="EMBL" id="XCC63028.1"/>
    </source>
</evidence>
<reference evidence="3" key="1">
    <citation type="submission" date="2023-02" db="EMBL/GenBank/DDBJ databases">
        <title>Gut commensal Christensenella minuta modulates host metabolism via a new class of secondary bile acids.</title>
        <authorList>
            <person name="Liu C."/>
        </authorList>
    </citation>
    <scope>NUCLEOTIDE SEQUENCE</scope>
    <source>
        <strain evidence="3">CA70</strain>
    </source>
</reference>
<protein>
    <recommendedName>
        <fullName evidence="4">Glycerophosphoryl diester phosphodiesterase membrane domain-containing protein</fullName>
    </recommendedName>
</protein>
<feature type="transmembrane region" description="Helical" evidence="2">
    <location>
        <begin position="205"/>
        <end position="229"/>
    </location>
</feature>
<gene>
    <name evidence="3" type="ORF">PUP29_03690</name>
</gene>
<feature type="region of interest" description="Disordered" evidence="1">
    <location>
        <begin position="308"/>
        <end position="327"/>
    </location>
</feature>
<organism evidence="3">
    <name type="scientific">Christensenella massiliensis</name>
    <dbReference type="NCBI Taxonomy" id="1805714"/>
    <lineage>
        <taxon>Bacteria</taxon>
        <taxon>Bacillati</taxon>
        <taxon>Bacillota</taxon>
        <taxon>Clostridia</taxon>
        <taxon>Christensenellales</taxon>
        <taxon>Christensenellaceae</taxon>
        <taxon>Christensenella</taxon>
    </lineage>
</organism>
<keyword evidence="2" id="KW-1133">Transmembrane helix</keyword>
<keyword evidence="2" id="KW-0472">Membrane</keyword>
<feature type="transmembrane region" description="Helical" evidence="2">
    <location>
        <begin position="144"/>
        <end position="167"/>
    </location>
</feature>
<proteinExistence type="predicted"/>
<feature type="transmembrane region" description="Helical" evidence="2">
    <location>
        <begin position="249"/>
        <end position="274"/>
    </location>
</feature>
<dbReference type="EMBL" id="CP117826">
    <property type="protein sequence ID" value="XCC63028.1"/>
    <property type="molecule type" value="Genomic_DNA"/>
</dbReference>
<dbReference type="AlphaFoldDB" id="A0AAU8AA95"/>